<dbReference type="InterPro" id="IPR023214">
    <property type="entry name" value="HAD_sf"/>
</dbReference>
<dbReference type="Gene3D" id="1.10.150.240">
    <property type="entry name" value="Putative phosphatase, domain 2"/>
    <property type="match status" value="1"/>
</dbReference>
<reference evidence="6" key="1">
    <citation type="journal article" date="2021" name="PeerJ">
        <title>Extensive microbial diversity within the chicken gut microbiome revealed by metagenomics and culture.</title>
        <authorList>
            <person name="Gilroy R."/>
            <person name="Ravi A."/>
            <person name="Getino M."/>
            <person name="Pursley I."/>
            <person name="Horton D.L."/>
            <person name="Alikhan N.F."/>
            <person name="Baker D."/>
            <person name="Gharbi K."/>
            <person name="Hall N."/>
            <person name="Watson M."/>
            <person name="Adriaenssens E.M."/>
            <person name="Foster-Nyarko E."/>
            <person name="Jarju S."/>
            <person name="Secka A."/>
            <person name="Antonio M."/>
            <person name="Oren A."/>
            <person name="Chaudhuri R.R."/>
            <person name="La Ragione R."/>
            <person name="Hildebrand F."/>
            <person name="Pallen M.J."/>
        </authorList>
    </citation>
    <scope>NUCLEOTIDE SEQUENCE</scope>
    <source>
        <strain evidence="6">CHK171-505</strain>
    </source>
</reference>
<evidence type="ECO:0000256" key="3">
    <source>
        <dbReference type="ARBA" id="ARBA00022723"/>
    </source>
</evidence>
<evidence type="ECO:0000256" key="1">
    <source>
        <dbReference type="ARBA" id="ARBA00001946"/>
    </source>
</evidence>
<gene>
    <name evidence="6" type="ORF">H9948_02530</name>
</gene>
<dbReference type="SFLD" id="SFLDS00003">
    <property type="entry name" value="Haloacid_Dehalogenase"/>
    <property type="match status" value="1"/>
</dbReference>
<evidence type="ECO:0000256" key="2">
    <source>
        <dbReference type="ARBA" id="ARBA00006171"/>
    </source>
</evidence>
<protein>
    <submittedName>
        <fullName evidence="6">HAD family phosphatase</fullName>
    </submittedName>
</protein>
<keyword evidence="3" id="KW-0479">Metal-binding</keyword>
<accession>A0A9D2HYE6</accession>
<dbReference type="InterPro" id="IPR036412">
    <property type="entry name" value="HAD-like_sf"/>
</dbReference>
<proteinExistence type="inferred from homology"/>
<dbReference type="InterPro" id="IPR006439">
    <property type="entry name" value="HAD-SF_hydro_IA"/>
</dbReference>
<dbReference type="AlphaFoldDB" id="A0A9D2HYE6"/>
<sequence length="237" mass="26838">MKGIIFDFNGTMFLDSHLHEQAWFEMIKRHTGKELTEEDILHNIHGRTNDKILRHFLSESLTDEEVLKLGTEKEQYYRDLCVAEDKLVLTDGLAETLDKIVDKGLPLTIATASEKENVAFYFDVFPLTRWFDFDKVVFHDGSFPGKPNPDIFLHAARKLELQPEDCMVIEDAFSGLTAAKRANIGAVIAIDPFGENTAVFEEAGLSEDGLITDFHGFFESMIEPRLNKKSGQVRLGL</sequence>
<keyword evidence="4" id="KW-0460">Magnesium</keyword>
<dbReference type="CDD" id="cd07505">
    <property type="entry name" value="HAD_BPGM-like"/>
    <property type="match status" value="1"/>
</dbReference>
<evidence type="ECO:0000256" key="4">
    <source>
        <dbReference type="ARBA" id="ARBA00022842"/>
    </source>
</evidence>
<dbReference type="GO" id="GO:0003824">
    <property type="term" value="F:catalytic activity"/>
    <property type="evidence" value="ECO:0007669"/>
    <property type="project" value="UniProtKB-ARBA"/>
</dbReference>
<dbReference type="NCBIfam" id="TIGR01509">
    <property type="entry name" value="HAD-SF-IA-v3"/>
    <property type="match status" value="1"/>
</dbReference>
<dbReference type="Gene3D" id="3.40.50.1000">
    <property type="entry name" value="HAD superfamily/HAD-like"/>
    <property type="match status" value="1"/>
</dbReference>
<dbReference type="InterPro" id="IPR051600">
    <property type="entry name" value="Beta-PGM-like"/>
</dbReference>
<dbReference type="SFLD" id="SFLDG01129">
    <property type="entry name" value="C1.5:_HAD__Beta-PGM__Phosphata"/>
    <property type="match status" value="1"/>
</dbReference>
<evidence type="ECO:0000313" key="7">
    <source>
        <dbReference type="Proteomes" id="UP000886856"/>
    </source>
</evidence>
<dbReference type="GO" id="GO:0046872">
    <property type="term" value="F:metal ion binding"/>
    <property type="evidence" value="ECO:0007669"/>
    <property type="project" value="UniProtKB-KW"/>
</dbReference>
<dbReference type="PANTHER" id="PTHR46193">
    <property type="entry name" value="6-PHOSPHOGLUCONATE PHOSPHATASE"/>
    <property type="match status" value="1"/>
</dbReference>
<name>A0A9D2HYE6_9LACT</name>
<evidence type="ECO:0000256" key="5">
    <source>
        <dbReference type="ARBA" id="ARBA00023277"/>
    </source>
</evidence>
<comment type="caution">
    <text evidence="6">The sequence shown here is derived from an EMBL/GenBank/DDBJ whole genome shotgun (WGS) entry which is preliminary data.</text>
</comment>
<dbReference type="Proteomes" id="UP000886856">
    <property type="component" value="Unassembled WGS sequence"/>
</dbReference>
<dbReference type="PANTHER" id="PTHR46193:SF18">
    <property type="entry name" value="HEXITOL PHOSPHATASE B"/>
    <property type="match status" value="1"/>
</dbReference>
<dbReference type="Pfam" id="PF00702">
    <property type="entry name" value="Hydrolase"/>
    <property type="match status" value="1"/>
</dbReference>
<comment type="cofactor">
    <cofactor evidence="1">
        <name>Mg(2+)</name>
        <dbReference type="ChEBI" id="CHEBI:18420"/>
    </cofactor>
</comment>
<dbReference type="SUPFAM" id="SSF56784">
    <property type="entry name" value="HAD-like"/>
    <property type="match status" value="1"/>
</dbReference>
<evidence type="ECO:0000313" key="6">
    <source>
        <dbReference type="EMBL" id="HJA89645.1"/>
    </source>
</evidence>
<comment type="similarity">
    <text evidence="2">Belongs to the HAD-like hydrolase superfamily. CbbY/CbbZ/Gph/YieH family.</text>
</comment>
<dbReference type="EMBL" id="DWYW01000047">
    <property type="protein sequence ID" value="HJA89645.1"/>
    <property type="molecule type" value="Genomic_DNA"/>
</dbReference>
<dbReference type="InterPro" id="IPR023198">
    <property type="entry name" value="PGP-like_dom2"/>
</dbReference>
<organism evidence="6 7">
    <name type="scientific">Candidatus Jeotgalibaca merdavium</name>
    <dbReference type="NCBI Taxonomy" id="2838627"/>
    <lineage>
        <taxon>Bacteria</taxon>
        <taxon>Bacillati</taxon>
        <taxon>Bacillota</taxon>
        <taxon>Bacilli</taxon>
        <taxon>Lactobacillales</taxon>
        <taxon>Carnobacteriaceae</taxon>
        <taxon>Jeotgalibaca</taxon>
    </lineage>
</organism>
<reference evidence="6" key="2">
    <citation type="submission" date="2021-04" db="EMBL/GenBank/DDBJ databases">
        <authorList>
            <person name="Gilroy R."/>
        </authorList>
    </citation>
    <scope>NUCLEOTIDE SEQUENCE</scope>
    <source>
        <strain evidence="6">CHK171-505</strain>
    </source>
</reference>
<keyword evidence="5" id="KW-0119">Carbohydrate metabolism</keyword>